<keyword evidence="1" id="KW-0732">Signal</keyword>
<evidence type="ECO:0000256" key="1">
    <source>
        <dbReference type="SAM" id="SignalP"/>
    </source>
</evidence>
<keyword evidence="3" id="KW-1185">Reference proteome</keyword>
<evidence type="ECO:0008006" key="4">
    <source>
        <dbReference type="Google" id="ProtNLM"/>
    </source>
</evidence>
<feature type="chain" id="PRO_5015476047" description="SH3 domain-containing protein" evidence="1">
    <location>
        <begin position="24"/>
        <end position="97"/>
    </location>
</feature>
<feature type="signal peptide" evidence="1">
    <location>
        <begin position="1"/>
        <end position="23"/>
    </location>
</feature>
<dbReference type="RefSeq" id="WP_107752152.1">
    <property type="nucleotide sequence ID" value="NZ_QBKF01000006.1"/>
</dbReference>
<accession>A0A2T7UQW4</accession>
<dbReference type="Proteomes" id="UP000244810">
    <property type="component" value="Unassembled WGS sequence"/>
</dbReference>
<protein>
    <recommendedName>
        <fullName evidence="4">SH3 domain-containing protein</fullName>
    </recommendedName>
</protein>
<gene>
    <name evidence="2" type="ORF">DDE23_12900</name>
</gene>
<name>A0A2T7UQW4_9RHOB</name>
<evidence type="ECO:0000313" key="3">
    <source>
        <dbReference type="Proteomes" id="UP000244810"/>
    </source>
</evidence>
<dbReference type="AlphaFoldDB" id="A0A2T7UQW4"/>
<proteinExistence type="predicted"/>
<organism evidence="2 3">
    <name type="scientific">Pararhodobacter aggregans</name>
    <dbReference type="NCBI Taxonomy" id="404875"/>
    <lineage>
        <taxon>Bacteria</taxon>
        <taxon>Pseudomonadati</taxon>
        <taxon>Pseudomonadota</taxon>
        <taxon>Alphaproteobacteria</taxon>
        <taxon>Rhodobacterales</taxon>
        <taxon>Paracoccaceae</taxon>
        <taxon>Pararhodobacter</taxon>
    </lineage>
</organism>
<comment type="caution">
    <text evidence="2">The sequence shown here is derived from an EMBL/GenBank/DDBJ whole genome shotgun (WGS) entry which is preliminary data.</text>
</comment>
<sequence>MTRILTAALLAAAATLAIGTASAQPLAALTTAPHLSAPACAPVTVLERRGEWSRVTLGETHGWVRDADLAAARCREDAEIALDARYVPREEATTAYA</sequence>
<dbReference type="EMBL" id="QDDR01000006">
    <property type="protein sequence ID" value="PVE47140.1"/>
    <property type="molecule type" value="Genomic_DNA"/>
</dbReference>
<evidence type="ECO:0000313" key="2">
    <source>
        <dbReference type="EMBL" id="PVE47140.1"/>
    </source>
</evidence>
<reference evidence="2 3" key="1">
    <citation type="journal article" date="2011" name="Syst. Appl. Microbiol.">
        <title>Defluviimonas denitrificans gen. nov., sp. nov., and Pararhodobacter aggregans gen. nov., sp. nov., non-phototrophic Rhodobacteraceae from the biofilter of a marine aquaculture.</title>
        <authorList>
            <person name="Foesel B.U."/>
            <person name="Drake H.L."/>
            <person name="Schramm A."/>
        </authorList>
    </citation>
    <scope>NUCLEOTIDE SEQUENCE [LARGE SCALE GENOMIC DNA]</scope>
    <source>
        <strain evidence="2 3">D1-19</strain>
    </source>
</reference>